<protein>
    <recommendedName>
        <fullName evidence="1">BppU N-terminal domain-containing protein</fullName>
    </recommendedName>
</protein>
<dbReference type="AlphaFoldDB" id="A0A1G9Z2W0"/>
<gene>
    <name evidence="2" type="ORF">SAMN05192585_11274</name>
</gene>
<dbReference type="RefSeq" id="WP_092639503.1">
    <property type="nucleotide sequence ID" value="NZ_FNID01000012.1"/>
</dbReference>
<sequence>MVNAVYNIDLSLKQSEILQTGIILTQGDNSSIVFHIRILDGGKEIDYSKATARIVFIKEDKTVVEKDNLENPPEGGYNHTLGTNELAVIGKVIGSVLLYGPNGERLSASRFVFQVQADMLAPGAVESSSEMDALSKAIQLLHQLEDEAYTGTAVFTLESETSTIEITTDTNGKPLDCRHAELVIKVPENLIANAGDQVYVMGQVNDAVAAGAYCSVWGGATADKWMLGWFKNLGSAIRLNFDVAGGAVCVTGDVVAGGISSSGSRNDVASGKTYGYTTQVNNFQAISKITLTAAYSRFPAGTVVVVRDIKK</sequence>
<dbReference type="InterPro" id="IPR018913">
    <property type="entry name" value="BppU_N"/>
</dbReference>
<evidence type="ECO:0000259" key="1">
    <source>
        <dbReference type="Pfam" id="PF10651"/>
    </source>
</evidence>
<organism evidence="2 3">
    <name type="scientific">Acetanaerobacterium elongatum</name>
    <dbReference type="NCBI Taxonomy" id="258515"/>
    <lineage>
        <taxon>Bacteria</taxon>
        <taxon>Bacillati</taxon>
        <taxon>Bacillota</taxon>
        <taxon>Clostridia</taxon>
        <taxon>Eubacteriales</taxon>
        <taxon>Oscillospiraceae</taxon>
        <taxon>Acetanaerobacterium</taxon>
    </lineage>
</organism>
<reference evidence="2 3" key="1">
    <citation type="submission" date="2016-10" db="EMBL/GenBank/DDBJ databases">
        <authorList>
            <person name="de Groot N.N."/>
        </authorList>
    </citation>
    <scope>NUCLEOTIDE SEQUENCE [LARGE SCALE GENOMIC DNA]</scope>
    <source>
        <strain evidence="2 3">CGMCC 1.5012</strain>
    </source>
</reference>
<dbReference type="EMBL" id="FNID01000012">
    <property type="protein sequence ID" value="SDN15684.1"/>
    <property type="molecule type" value="Genomic_DNA"/>
</dbReference>
<dbReference type="Proteomes" id="UP000199182">
    <property type="component" value="Unassembled WGS sequence"/>
</dbReference>
<dbReference type="OrthoDB" id="2088075at2"/>
<name>A0A1G9Z2W0_9FIRM</name>
<feature type="domain" description="BppU N-terminal" evidence="1">
    <location>
        <begin position="6"/>
        <end position="139"/>
    </location>
</feature>
<dbReference type="Gene3D" id="2.60.40.3350">
    <property type="match status" value="1"/>
</dbReference>
<evidence type="ECO:0000313" key="3">
    <source>
        <dbReference type="Proteomes" id="UP000199182"/>
    </source>
</evidence>
<dbReference type="Pfam" id="PF10651">
    <property type="entry name" value="BppU_N"/>
    <property type="match status" value="1"/>
</dbReference>
<keyword evidence="3" id="KW-1185">Reference proteome</keyword>
<proteinExistence type="predicted"/>
<dbReference type="STRING" id="258515.SAMN05192585_11274"/>
<evidence type="ECO:0000313" key="2">
    <source>
        <dbReference type="EMBL" id="SDN15684.1"/>
    </source>
</evidence>
<accession>A0A1G9Z2W0</accession>